<sequence>MPISGNTPVPPSSDSQFFDSLSELDAWAANSNIKDTQPEALPYVPRNPPADPNERGKGKVLVCHDFKGGYVENPFSISYTFNFWSVIDTFVYFSHKQVSIPPAGWINAAHRQGVKMLGVLLFEHDGVKPDLLRLLAGPSMTSRDASKEQFITGSSFTFSIHYAQLLADLACQRGFDGYLMNFELAIGGELHARGVADWVSVLRSELWKKVGPHAEVIWYDSLTIKGNVRYQNRLNDLNRPFFLSSTGFFSNYRVSTWIYRAYHHETQQNKWRESYPMETIQYFFSLDSANMSTLIPSNAATAIPQPAQHVFTHQDIFMGIDIWGRGTFGGGGFSTHRALEAISPNELGLSVALFAPGWTWESREGNAGRTWERWWDEEVSFWAGKVPGLNLPSLSMLHQLVVGQLTSQTTYKSISELVSKKMPPDPKHIAFLTTFSPGIGRGWWVEGEKVWRVDTVSHSSWTHGWQDVEKQCSIGDLLWPIPKLTWNEETQDHNILPSSSASVNMDDAWNGGSCLNLTLSESEAPETKTKLTIWIPVQSLSLTSGQEYSITAVYKIAKVADGLHIVVEHGLKPLSPTHSFPIEVVSREQPKVLQHGWTGLGAHIRVAPTNDSESQECALGLVVKISGAAGPKELLVDLMLGQMGVHVEPGSKASSNLETINVVFEPTSPLRAGETLPIITTLENFNGTLSWVMDYPLHSTQPSYAYCNIYAQFVSPPSTSTPGKEKPENAIWLGTSGVESGGKDRFVIVGKNLQLVMKPTLSTEGELPGKVRLYVQGVDERTGKVMEWEKVGWVDVQLAGYGKVIAS</sequence>
<dbReference type="InterPro" id="IPR032979">
    <property type="entry name" value="ENGase"/>
</dbReference>
<keyword evidence="3" id="KW-1185">Reference proteome</keyword>
<dbReference type="PANTHER" id="PTHR13246:SF1">
    <property type="entry name" value="CYTOSOLIC ENDO-BETA-N-ACETYLGLUCOSAMINIDASE"/>
    <property type="match status" value="1"/>
</dbReference>
<organism evidence="2 3">
    <name type="scientific">Amanita thiersii Skay4041</name>
    <dbReference type="NCBI Taxonomy" id="703135"/>
    <lineage>
        <taxon>Eukaryota</taxon>
        <taxon>Fungi</taxon>
        <taxon>Dikarya</taxon>
        <taxon>Basidiomycota</taxon>
        <taxon>Agaricomycotina</taxon>
        <taxon>Agaricomycetes</taxon>
        <taxon>Agaricomycetidae</taxon>
        <taxon>Agaricales</taxon>
        <taxon>Pluteineae</taxon>
        <taxon>Amanitaceae</taxon>
        <taxon>Amanita</taxon>
    </lineage>
</organism>
<gene>
    <name evidence="2" type="ORF">AMATHDRAFT_3885</name>
</gene>
<name>A0A2A9NRV8_9AGAR</name>
<dbReference type="GO" id="GO:0005829">
    <property type="term" value="C:cytosol"/>
    <property type="evidence" value="ECO:0007669"/>
    <property type="project" value="UniProtKB-SubCell"/>
</dbReference>
<dbReference type="InterPro" id="IPR005201">
    <property type="entry name" value="TIM_ENGase"/>
</dbReference>
<evidence type="ECO:0000313" key="2">
    <source>
        <dbReference type="EMBL" id="PFH50496.1"/>
    </source>
</evidence>
<dbReference type="STRING" id="703135.A0A2A9NRV8"/>
<dbReference type="EMBL" id="KZ302002">
    <property type="protein sequence ID" value="PFH50496.1"/>
    <property type="molecule type" value="Genomic_DNA"/>
</dbReference>
<evidence type="ECO:0000259" key="1">
    <source>
        <dbReference type="Pfam" id="PF03644"/>
    </source>
</evidence>
<dbReference type="OrthoDB" id="284473at2759"/>
<accession>A0A2A9NRV8</accession>
<protein>
    <submittedName>
        <fullName evidence="2">Glycoside hydrolase family 85 protein</fullName>
    </submittedName>
</protein>
<dbReference type="Gene3D" id="2.60.120.260">
    <property type="entry name" value="Galactose-binding domain-like"/>
    <property type="match status" value="1"/>
</dbReference>
<reference evidence="2 3" key="1">
    <citation type="submission" date="2014-02" db="EMBL/GenBank/DDBJ databases">
        <title>Transposable element dynamics among asymbiotic and ectomycorrhizal Amanita fungi.</title>
        <authorList>
            <consortium name="DOE Joint Genome Institute"/>
            <person name="Hess J."/>
            <person name="Skrede I."/>
            <person name="Wolfe B."/>
            <person name="LaButti K."/>
            <person name="Ohm R.A."/>
            <person name="Grigoriev I.V."/>
            <person name="Pringle A."/>
        </authorList>
    </citation>
    <scope>NUCLEOTIDE SEQUENCE [LARGE SCALE GENOMIC DNA]</scope>
    <source>
        <strain evidence="2 3">SKay4041</strain>
    </source>
</reference>
<dbReference type="Pfam" id="PF03644">
    <property type="entry name" value="Glyco_hydro_85"/>
    <property type="match status" value="1"/>
</dbReference>
<dbReference type="AlphaFoldDB" id="A0A2A9NRV8"/>
<evidence type="ECO:0000313" key="3">
    <source>
        <dbReference type="Proteomes" id="UP000242287"/>
    </source>
</evidence>
<dbReference type="GO" id="GO:0033925">
    <property type="term" value="F:mannosyl-glycoprotein endo-beta-N-acetylglucosaminidase activity"/>
    <property type="evidence" value="ECO:0007669"/>
    <property type="project" value="UniProtKB-EC"/>
</dbReference>
<feature type="domain" description="Cytosolic endo-beta-N-acetylglucosaminidase TIM barrel" evidence="1">
    <location>
        <begin position="78"/>
        <end position="443"/>
    </location>
</feature>
<keyword evidence="2" id="KW-0378">Hydrolase</keyword>
<dbReference type="Gene3D" id="3.20.20.80">
    <property type="entry name" value="Glycosidases"/>
    <property type="match status" value="1"/>
</dbReference>
<dbReference type="Proteomes" id="UP000242287">
    <property type="component" value="Unassembled WGS sequence"/>
</dbReference>
<dbReference type="PANTHER" id="PTHR13246">
    <property type="entry name" value="ENDO BETA N-ACETYLGLUCOSAMINIDASE"/>
    <property type="match status" value="1"/>
</dbReference>
<proteinExistence type="predicted"/>